<dbReference type="GO" id="GO:0005666">
    <property type="term" value="C:RNA polymerase III complex"/>
    <property type="evidence" value="ECO:0007669"/>
    <property type="project" value="UniProtKB-UniRule"/>
</dbReference>
<dbReference type="Pfam" id="PF20912">
    <property type="entry name" value="RPC3_helical"/>
    <property type="match status" value="1"/>
</dbReference>
<feature type="domain" description="DNA-directed RNA polymerase III subunit RPC3 winged-helix" evidence="7">
    <location>
        <begin position="360"/>
        <end position="420"/>
    </location>
</feature>
<sequence length="550" mass="61561">MSVIFNLFNSIAFERTASKIVETFFDSIVASVVKALYRSSGESLQSITRLTHLPSKQVLQALVSLIQHNLASFEYTPQRQVHYRLNKANIFYLLRKNKYIHHVREKLGVAAELVVERVLEEGSITASQVIVCTTCKLLMTDLSSAVDRANQNPGDRHIIVRDALRQLIELGYLERCASPSSPAPPCCPLLVKPSSDDKHRFLPDDHLNLQLIAQAVTENVETSSSSSGAILPDASSFPDGKIYWRLNYDAFHLQWRDTLLVTSVEKNVGAEVGLVFRGLLQVAYSTVEDKWQSGVYTTAAHVKHALNSAPHLEHCLQLLGEGESGGCVRRIGVGGGGGEYQIEVAQLVAHITAEFLAKRIKEMFGSKAARVFRLVMRNHIVSADMIASACLLDKKEADQVSNMLFLNQILLVHDLRKASMPSSHTPELLFFKVNFLEVVRLTASQCFTELYNLLRKRELLTEKNRSLMEKKTRVDAIVDNIVKSGATQEQIQDIEEMLTDAERTAVTKWLKQQDQILTVVSGITDDIFLFELFSRYYCHVDDLSVGRSAA</sequence>
<dbReference type="Pfam" id="PF22536">
    <property type="entry name" value="WHD_POLR3C"/>
    <property type="match status" value="1"/>
</dbReference>
<reference evidence="9" key="1">
    <citation type="submission" date="2025-08" db="UniProtKB">
        <authorList>
            <consortium name="RefSeq"/>
        </authorList>
    </citation>
    <scope>IDENTIFICATION</scope>
    <source>
        <tissue evidence="9">Whole organism</tissue>
    </source>
</reference>
<evidence type="ECO:0000259" key="7">
    <source>
        <dbReference type="Pfam" id="PF22536"/>
    </source>
</evidence>
<comment type="subunit">
    <text evidence="5">Component of the RNA polymerase III (Pol III) complex consisting of 17 subunits.</text>
</comment>
<evidence type="ECO:0000256" key="5">
    <source>
        <dbReference type="RuleBase" id="RU367076"/>
    </source>
</evidence>
<dbReference type="InterPro" id="IPR036388">
    <property type="entry name" value="WH-like_DNA-bd_sf"/>
</dbReference>
<evidence type="ECO:0000256" key="4">
    <source>
        <dbReference type="ARBA" id="ARBA00023242"/>
    </source>
</evidence>
<keyword evidence="2 5" id="KW-0240">DNA-directed RNA polymerase</keyword>
<dbReference type="Gene3D" id="1.10.10.10">
    <property type="entry name" value="Winged helix-like DNA-binding domain superfamily/Winged helix DNA-binding domain"/>
    <property type="match status" value="4"/>
</dbReference>
<evidence type="ECO:0000313" key="9">
    <source>
        <dbReference type="RefSeq" id="XP_018017301.1"/>
    </source>
</evidence>
<dbReference type="GO" id="GO:0003697">
    <property type="term" value="F:single-stranded DNA binding"/>
    <property type="evidence" value="ECO:0007669"/>
    <property type="project" value="UniProtKB-UniRule"/>
</dbReference>
<comment type="subcellular location">
    <subcellularLocation>
        <location evidence="1 5">Nucleus</location>
    </subcellularLocation>
</comment>
<dbReference type="InterPro" id="IPR055207">
    <property type="entry name" value="POLR3C_WHD"/>
</dbReference>
<evidence type="ECO:0000313" key="8">
    <source>
        <dbReference type="Proteomes" id="UP000694843"/>
    </source>
</evidence>
<dbReference type="GeneID" id="108673924"/>
<organism evidence="8 9">
    <name type="scientific">Hyalella azteca</name>
    <name type="common">Amphipod</name>
    <dbReference type="NCBI Taxonomy" id="294128"/>
    <lineage>
        <taxon>Eukaryota</taxon>
        <taxon>Metazoa</taxon>
        <taxon>Ecdysozoa</taxon>
        <taxon>Arthropoda</taxon>
        <taxon>Crustacea</taxon>
        <taxon>Multicrustacea</taxon>
        <taxon>Malacostraca</taxon>
        <taxon>Eumalacostraca</taxon>
        <taxon>Peracarida</taxon>
        <taxon>Amphipoda</taxon>
        <taxon>Senticaudata</taxon>
        <taxon>Talitrida</taxon>
        <taxon>Talitroidea</taxon>
        <taxon>Hyalellidae</taxon>
        <taxon>Hyalella</taxon>
    </lineage>
</organism>
<evidence type="ECO:0000256" key="1">
    <source>
        <dbReference type="ARBA" id="ARBA00004123"/>
    </source>
</evidence>
<comment type="similarity">
    <text evidence="5">Belongs to the eukaryotic RPC3/POLR3C RNA polymerase subunit family.</text>
</comment>
<dbReference type="RefSeq" id="XP_018017301.1">
    <property type="nucleotide sequence ID" value="XM_018161812.1"/>
</dbReference>
<keyword evidence="4 5" id="KW-0539">Nucleus</keyword>
<dbReference type="Proteomes" id="UP000694843">
    <property type="component" value="Unplaced"/>
</dbReference>
<accession>A0A8B7NWM2</accession>
<keyword evidence="8" id="KW-1185">Reference proteome</keyword>
<dbReference type="AlphaFoldDB" id="A0A8B7NWM2"/>
<evidence type="ECO:0000256" key="3">
    <source>
        <dbReference type="ARBA" id="ARBA00023163"/>
    </source>
</evidence>
<dbReference type="PANTHER" id="PTHR12949">
    <property type="entry name" value="RNA POLYMERASE III DNA DIRECTED -RELATED"/>
    <property type="match status" value="1"/>
</dbReference>
<dbReference type="OrthoDB" id="272392at2759"/>
<dbReference type="PANTHER" id="PTHR12949:SF0">
    <property type="entry name" value="DNA-DIRECTED RNA POLYMERASE III SUBUNIT RPC3"/>
    <property type="match status" value="1"/>
</dbReference>
<dbReference type="CTD" id="10623"/>
<dbReference type="KEGG" id="hazt:108673924"/>
<comment type="function">
    <text evidence="5">DNA-dependent RNA polymerase catalyzes the transcription of DNA into RNA using the four ribonucleoside triphosphates as substrates. Specific core component of RNA polymerase III which synthesizes small RNAs, such as 5S rRNA and tRNAs.</text>
</comment>
<evidence type="ECO:0000259" key="6">
    <source>
        <dbReference type="Pfam" id="PF08221"/>
    </source>
</evidence>
<dbReference type="Gene3D" id="6.10.140.1450">
    <property type="match status" value="1"/>
</dbReference>
<protein>
    <recommendedName>
        <fullName evidence="5">DNA-directed RNA polymerase III subunit RPC3</fullName>
        <shortName evidence="5">RNA polymerase III subunit C3</shortName>
    </recommendedName>
</protein>
<dbReference type="InterPro" id="IPR039748">
    <property type="entry name" value="RPC3"/>
</dbReference>
<dbReference type="Pfam" id="PF08221">
    <property type="entry name" value="HTH_9"/>
    <property type="match status" value="1"/>
</dbReference>
<gene>
    <name evidence="9" type="primary">LOC108673924</name>
</gene>
<name>A0A8B7NWM2_HYAAZ</name>
<evidence type="ECO:0000256" key="2">
    <source>
        <dbReference type="ARBA" id="ARBA00022478"/>
    </source>
</evidence>
<dbReference type="OMA" id="GQYVVHM"/>
<keyword evidence="3 5" id="KW-0804">Transcription</keyword>
<dbReference type="InterPro" id="IPR013197">
    <property type="entry name" value="RNA_pol_III_RPC82-rel_HTH"/>
</dbReference>
<feature type="domain" description="RNA polymerase III subunit RPC82-related helix-turn-helix" evidence="6">
    <location>
        <begin position="17"/>
        <end position="73"/>
    </location>
</feature>
<proteinExistence type="inferred from homology"/>